<organism evidence="1">
    <name type="scientific">bioreactor metagenome</name>
    <dbReference type="NCBI Taxonomy" id="1076179"/>
    <lineage>
        <taxon>unclassified sequences</taxon>
        <taxon>metagenomes</taxon>
        <taxon>ecological metagenomes</taxon>
    </lineage>
</organism>
<protein>
    <submittedName>
        <fullName evidence="1">Uncharacterized protein</fullName>
    </submittedName>
</protein>
<gene>
    <name evidence="1" type="ORF">SDC9_154927</name>
</gene>
<sequence>MKSRIEKLNLKFGRDYAAAYDSTMMRVWFLKEEYRDKIIDAVKNAPGHWLSEEEKKELHVDFPDRRYGDGIFLLDPGVQLVPSDMGAKPIPGMHGYSPADRDSEASLLSTRPFPYRPSSIAGFFTLMKLAAAEIGEADE</sequence>
<dbReference type="EMBL" id="VSSQ01053654">
    <property type="protein sequence ID" value="MPN07656.1"/>
    <property type="molecule type" value="Genomic_DNA"/>
</dbReference>
<accession>A0A645F1X1</accession>
<comment type="caution">
    <text evidence="1">The sequence shown here is derived from an EMBL/GenBank/DDBJ whole genome shotgun (WGS) entry which is preliminary data.</text>
</comment>
<dbReference type="Gene3D" id="3.40.720.10">
    <property type="entry name" value="Alkaline Phosphatase, subunit A"/>
    <property type="match status" value="1"/>
</dbReference>
<dbReference type="AlphaFoldDB" id="A0A645F1X1"/>
<dbReference type="SUPFAM" id="SSF53649">
    <property type="entry name" value="Alkaline phosphatase-like"/>
    <property type="match status" value="1"/>
</dbReference>
<reference evidence="1" key="1">
    <citation type="submission" date="2019-08" db="EMBL/GenBank/DDBJ databases">
        <authorList>
            <person name="Kucharzyk K."/>
            <person name="Murdoch R.W."/>
            <person name="Higgins S."/>
            <person name="Loffler F."/>
        </authorList>
    </citation>
    <scope>NUCLEOTIDE SEQUENCE</scope>
</reference>
<evidence type="ECO:0000313" key="1">
    <source>
        <dbReference type="EMBL" id="MPN07656.1"/>
    </source>
</evidence>
<proteinExistence type="predicted"/>
<name>A0A645F1X1_9ZZZZ</name>
<dbReference type="InterPro" id="IPR017850">
    <property type="entry name" value="Alkaline_phosphatase_core_sf"/>
</dbReference>